<dbReference type="CDD" id="cd00331">
    <property type="entry name" value="IGPS"/>
    <property type="match status" value="1"/>
</dbReference>
<keyword evidence="8 10" id="KW-0057">Aromatic amino acid biosynthesis</keyword>
<evidence type="ECO:0000259" key="11">
    <source>
        <dbReference type="Pfam" id="PF00218"/>
    </source>
</evidence>
<keyword evidence="5 10" id="KW-0028">Amino-acid biosynthesis</keyword>
<comment type="similarity">
    <text evidence="10">Belongs to the TrpC family.</text>
</comment>
<evidence type="ECO:0000256" key="8">
    <source>
        <dbReference type="ARBA" id="ARBA00023141"/>
    </source>
</evidence>
<dbReference type="EMBL" id="LLZS01000007">
    <property type="protein sequence ID" value="KUR71132.1"/>
    <property type="molecule type" value="Genomic_DNA"/>
</dbReference>
<keyword evidence="7 10" id="KW-0822">Tryptophan biosynthesis</keyword>
<dbReference type="InterPro" id="IPR013785">
    <property type="entry name" value="Aldolase_TIM"/>
</dbReference>
<evidence type="ECO:0000256" key="5">
    <source>
        <dbReference type="ARBA" id="ARBA00022605"/>
    </source>
</evidence>
<comment type="pathway">
    <text evidence="2 10">Amino-acid biosynthesis; L-tryptophan biosynthesis; L-tryptophan from chorismate: step 4/5.</text>
</comment>
<dbReference type="FunFam" id="3.20.20.70:FF:000024">
    <property type="entry name" value="Indole-3-glycerol phosphate synthase"/>
    <property type="match status" value="1"/>
</dbReference>
<keyword evidence="9 10" id="KW-0456">Lyase</keyword>
<dbReference type="PANTHER" id="PTHR22854:SF2">
    <property type="entry name" value="INDOLE-3-GLYCEROL-PHOSPHATE SYNTHASE"/>
    <property type="match status" value="1"/>
</dbReference>
<dbReference type="Gene3D" id="3.20.20.70">
    <property type="entry name" value="Aldolase class I"/>
    <property type="match status" value="1"/>
</dbReference>
<evidence type="ECO:0000256" key="6">
    <source>
        <dbReference type="ARBA" id="ARBA00022793"/>
    </source>
</evidence>
<feature type="domain" description="Indole-3-glycerol phosphate synthase" evidence="11">
    <location>
        <begin position="5"/>
        <end position="258"/>
    </location>
</feature>
<dbReference type="InterPro" id="IPR045186">
    <property type="entry name" value="Indole-3-glycerol_P_synth"/>
</dbReference>
<dbReference type="NCBIfam" id="NF001373">
    <property type="entry name" value="PRK00278.1-6"/>
    <property type="match status" value="1"/>
</dbReference>
<comment type="catalytic activity">
    <reaction evidence="1 10">
        <text>1-(2-carboxyphenylamino)-1-deoxy-D-ribulose 5-phosphate + H(+) = (1S,2R)-1-C-(indol-3-yl)glycerol 3-phosphate + CO2 + H2O</text>
        <dbReference type="Rhea" id="RHEA:23476"/>
        <dbReference type="ChEBI" id="CHEBI:15377"/>
        <dbReference type="ChEBI" id="CHEBI:15378"/>
        <dbReference type="ChEBI" id="CHEBI:16526"/>
        <dbReference type="ChEBI" id="CHEBI:58613"/>
        <dbReference type="ChEBI" id="CHEBI:58866"/>
        <dbReference type="EC" id="4.1.1.48"/>
    </reaction>
</comment>
<dbReference type="PROSITE" id="PS00614">
    <property type="entry name" value="IGPS"/>
    <property type="match status" value="1"/>
</dbReference>
<dbReference type="UniPathway" id="UPA00035">
    <property type="reaction ID" value="UER00043"/>
</dbReference>
<evidence type="ECO:0000256" key="3">
    <source>
        <dbReference type="ARBA" id="ARBA00012362"/>
    </source>
</evidence>
<evidence type="ECO:0000256" key="7">
    <source>
        <dbReference type="ARBA" id="ARBA00022822"/>
    </source>
</evidence>
<reference evidence="12 13" key="1">
    <citation type="submission" date="2015-10" db="EMBL/GenBank/DDBJ databases">
        <title>Draft genome sequence of Novosphingobium fuchskuhlense DSM 25065 isolated from a surface water sample of the southwest basin of Lake Grosse Fuchskuhle.</title>
        <authorList>
            <person name="Ruckert C."/>
            <person name="Winkler A."/>
            <person name="Glaeser J."/>
            <person name="Grossart H.-P."/>
            <person name="Kalinowski J."/>
            <person name="Glaeser S."/>
        </authorList>
    </citation>
    <scope>NUCLEOTIDE SEQUENCE [LARGE SCALE GENOMIC DNA]</scope>
    <source>
        <strain evidence="12 13">FNE08-7</strain>
    </source>
</reference>
<keyword evidence="6 10" id="KW-0210">Decarboxylase</keyword>
<evidence type="ECO:0000256" key="9">
    <source>
        <dbReference type="ARBA" id="ARBA00023239"/>
    </source>
</evidence>
<evidence type="ECO:0000256" key="1">
    <source>
        <dbReference type="ARBA" id="ARBA00001633"/>
    </source>
</evidence>
<gene>
    <name evidence="10" type="primary">trpC</name>
    <name evidence="12" type="ORF">AQZ52_10685</name>
</gene>
<dbReference type="InterPro" id="IPR001468">
    <property type="entry name" value="Indole-3-GlycerolPSynthase_CS"/>
</dbReference>
<dbReference type="EC" id="4.1.1.48" evidence="3 10"/>
<dbReference type="OrthoDB" id="9804217at2"/>
<evidence type="ECO:0000313" key="12">
    <source>
        <dbReference type="EMBL" id="KUR71132.1"/>
    </source>
</evidence>
<comment type="caution">
    <text evidence="12">The sequence shown here is derived from an EMBL/GenBank/DDBJ whole genome shotgun (WGS) entry which is preliminary data.</text>
</comment>
<protein>
    <recommendedName>
        <fullName evidence="4 10">Indole-3-glycerol phosphate synthase</fullName>
        <shortName evidence="10">IGPS</shortName>
        <ecNumber evidence="3 10">4.1.1.48</ecNumber>
    </recommendedName>
</protein>
<dbReference type="PANTHER" id="PTHR22854">
    <property type="entry name" value="TRYPTOPHAN BIOSYNTHESIS PROTEIN"/>
    <property type="match status" value="1"/>
</dbReference>
<sequence length="262" mass="27966">MTDTLTRICDTKREEVAARKASATLADLAARASEQTVPRGFEAALRAKAETGFSLIAEIKKASPSKGLIRADFDPPAHARAYEQGGATCLSILTDAPYFQGHEDYLVAARAACTLPVLRKDFMVDPWQCAEARAIGADAILIIVAALEDGQMAEIEAAAREHDMDVLVEVHNEAEMERAARLRSRLIGVNNRDLKRFVTDLGTTARLAPLSPEGAFLVAESGINSHADVLSLAASGAKAFLVGESLMRHADVTAATRVLLGA</sequence>
<dbReference type="Pfam" id="PF00218">
    <property type="entry name" value="IGPS"/>
    <property type="match status" value="1"/>
</dbReference>
<organism evidence="12 13">
    <name type="scientific">Novosphingobium fuchskuhlense</name>
    <dbReference type="NCBI Taxonomy" id="1117702"/>
    <lineage>
        <taxon>Bacteria</taxon>
        <taxon>Pseudomonadati</taxon>
        <taxon>Pseudomonadota</taxon>
        <taxon>Alphaproteobacteria</taxon>
        <taxon>Sphingomonadales</taxon>
        <taxon>Sphingomonadaceae</taxon>
        <taxon>Novosphingobium</taxon>
    </lineage>
</organism>
<evidence type="ECO:0000256" key="10">
    <source>
        <dbReference type="HAMAP-Rule" id="MF_00134"/>
    </source>
</evidence>
<dbReference type="InterPro" id="IPR011060">
    <property type="entry name" value="RibuloseP-bd_barrel"/>
</dbReference>
<proteinExistence type="inferred from homology"/>
<dbReference type="Proteomes" id="UP000058012">
    <property type="component" value="Unassembled WGS sequence"/>
</dbReference>
<dbReference type="GO" id="GO:0004640">
    <property type="term" value="F:phosphoribosylanthranilate isomerase activity"/>
    <property type="evidence" value="ECO:0007669"/>
    <property type="project" value="TreeGrafter"/>
</dbReference>
<evidence type="ECO:0000256" key="4">
    <source>
        <dbReference type="ARBA" id="ARBA00018080"/>
    </source>
</evidence>
<name>A0A124JUE2_9SPHN</name>
<evidence type="ECO:0000313" key="13">
    <source>
        <dbReference type="Proteomes" id="UP000058012"/>
    </source>
</evidence>
<keyword evidence="13" id="KW-1185">Reference proteome</keyword>
<dbReference type="RefSeq" id="WP_067910261.1">
    <property type="nucleotide sequence ID" value="NZ_KQ954245.1"/>
</dbReference>
<dbReference type="GO" id="GO:0000162">
    <property type="term" value="P:L-tryptophan biosynthetic process"/>
    <property type="evidence" value="ECO:0007669"/>
    <property type="project" value="UniProtKB-UniRule"/>
</dbReference>
<dbReference type="SUPFAM" id="SSF51366">
    <property type="entry name" value="Ribulose-phoshate binding barrel"/>
    <property type="match status" value="1"/>
</dbReference>
<dbReference type="GO" id="GO:0004425">
    <property type="term" value="F:indole-3-glycerol-phosphate synthase activity"/>
    <property type="evidence" value="ECO:0007669"/>
    <property type="project" value="UniProtKB-UniRule"/>
</dbReference>
<accession>A0A124JUE2</accession>
<dbReference type="STRING" id="1117702.AQZ52_10685"/>
<dbReference type="InterPro" id="IPR013798">
    <property type="entry name" value="Indole-3-glycerol_P_synth_dom"/>
</dbReference>
<dbReference type="HAMAP" id="MF_00134_B">
    <property type="entry name" value="IGPS_B"/>
    <property type="match status" value="1"/>
</dbReference>
<dbReference type="NCBIfam" id="NF001370">
    <property type="entry name" value="PRK00278.1-2"/>
    <property type="match status" value="1"/>
</dbReference>
<dbReference type="AlphaFoldDB" id="A0A124JUE2"/>
<dbReference type="NCBIfam" id="NF001377">
    <property type="entry name" value="PRK00278.2-4"/>
    <property type="match status" value="1"/>
</dbReference>
<evidence type="ECO:0000256" key="2">
    <source>
        <dbReference type="ARBA" id="ARBA00004696"/>
    </source>
</evidence>